<dbReference type="InterPro" id="IPR025714">
    <property type="entry name" value="Methyltranfer_dom"/>
</dbReference>
<dbReference type="EMBL" id="BAAAZT010000074">
    <property type="protein sequence ID" value="GAA3908247.1"/>
    <property type="molecule type" value="Genomic_DNA"/>
</dbReference>
<evidence type="ECO:0000313" key="3">
    <source>
        <dbReference type="Proteomes" id="UP001500133"/>
    </source>
</evidence>
<feature type="domain" description="Methyltransferase" evidence="1">
    <location>
        <begin position="102"/>
        <end position="222"/>
    </location>
</feature>
<protein>
    <submittedName>
        <fullName evidence="2">Methyltransferase</fullName>
    </submittedName>
</protein>
<sequence length="403" mass="44123">MMYAERFQRLTALLAHWQPLWGTPPFTHRCLPWAGAYPELYQALLALDDACVERLENAPLADDALAAWLPVTELRALSHLSEHPARVPALPNAWGDHVGGRKWRQLQAFARCVPANAGPLVEWCAGKGHLARTLSRMRGCKVTGLEWQAMLCEQGQRLAQKQGVAVTLAQQDVLAPNVGGWLDGGGHAVALHACGDLHVALLQQAACRGVSVTLAPCCYQRTAAERYRPLSMLGRRLMADAGLVLERDDLALAVQETVTAPPAVSRQRERAGARRLGFDLLQREVRGVDAYLPVPSLAYGKMPADFAGFARWAAAQKGITLPADVFARRNWEAAGQARLAEVQRLELARHAFRRPLEVWLLLDRLMFLREAGFTASLATFCDRALTPRNAVLCATPGGQSESG</sequence>
<evidence type="ECO:0000259" key="1">
    <source>
        <dbReference type="Pfam" id="PF13679"/>
    </source>
</evidence>
<dbReference type="Proteomes" id="UP001500133">
    <property type="component" value="Unassembled WGS sequence"/>
</dbReference>
<keyword evidence="2" id="KW-0808">Transferase</keyword>
<name>A0ABP7LWF4_9GAMM</name>
<dbReference type="GO" id="GO:0032259">
    <property type="term" value="P:methylation"/>
    <property type="evidence" value="ECO:0007669"/>
    <property type="project" value="UniProtKB-KW"/>
</dbReference>
<keyword evidence="3" id="KW-1185">Reference proteome</keyword>
<proteinExistence type="predicted"/>
<dbReference type="Pfam" id="PF13679">
    <property type="entry name" value="Methyltransf_32"/>
    <property type="match status" value="1"/>
</dbReference>
<dbReference type="RefSeq" id="WP_344704587.1">
    <property type="nucleotide sequence ID" value="NZ_BAAAZT010000074.1"/>
</dbReference>
<evidence type="ECO:0000313" key="2">
    <source>
        <dbReference type="EMBL" id="GAA3908247.1"/>
    </source>
</evidence>
<dbReference type="PANTHER" id="PTHR13369:SF0">
    <property type="entry name" value="GLUTATHIONE S-TRANSFERASE C-TERMINAL DOMAIN-CONTAINING PROTEIN"/>
    <property type="match status" value="1"/>
</dbReference>
<organism evidence="2 3">
    <name type="scientific">Halomonas cibimaris</name>
    <dbReference type="NCBI Taxonomy" id="657012"/>
    <lineage>
        <taxon>Bacteria</taxon>
        <taxon>Pseudomonadati</taxon>
        <taxon>Pseudomonadota</taxon>
        <taxon>Gammaproteobacteria</taxon>
        <taxon>Oceanospirillales</taxon>
        <taxon>Halomonadaceae</taxon>
        <taxon>Halomonas</taxon>
    </lineage>
</organism>
<dbReference type="Gene3D" id="3.40.50.150">
    <property type="entry name" value="Vaccinia Virus protein VP39"/>
    <property type="match status" value="1"/>
</dbReference>
<dbReference type="PANTHER" id="PTHR13369">
    <property type="match status" value="1"/>
</dbReference>
<reference evidence="3" key="1">
    <citation type="journal article" date="2019" name="Int. J. Syst. Evol. Microbiol.">
        <title>The Global Catalogue of Microorganisms (GCM) 10K type strain sequencing project: providing services to taxonomists for standard genome sequencing and annotation.</title>
        <authorList>
            <consortium name="The Broad Institute Genomics Platform"/>
            <consortium name="The Broad Institute Genome Sequencing Center for Infectious Disease"/>
            <person name="Wu L."/>
            <person name="Ma J."/>
        </authorList>
    </citation>
    <scope>NUCLEOTIDE SEQUENCE [LARGE SCALE GENOMIC DNA]</scope>
    <source>
        <strain evidence="3">JCM 16914</strain>
    </source>
</reference>
<dbReference type="GO" id="GO:0008168">
    <property type="term" value="F:methyltransferase activity"/>
    <property type="evidence" value="ECO:0007669"/>
    <property type="project" value="UniProtKB-KW"/>
</dbReference>
<gene>
    <name evidence="2" type="ORF">GCM10022228_18340</name>
</gene>
<keyword evidence="2" id="KW-0489">Methyltransferase</keyword>
<dbReference type="SUPFAM" id="SSF53335">
    <property type="entry name" value="S-adenosyl-L-methionine-dependent methyltransferases"/>
    <property type="match status" value="1"/>
</dbReference>
<accession>A0ABP7LWF4</accession>
<dbReference type="InterPro" id="IPR029063">
    <property type="entry name" value="SAM-dependent_MTases_sf"/>
</dbReference>
<comment type="caution">
    <text evidence="2">The sequence shown here is derived from an EMBL/GenBank/DDBJ whole genome shotgun (WGS) entry which is preliminary data.</text>
</comment>